<name>A0A1T4JWZ9_9BACT</name>
<proteinExistence type="inferred from homology"/>
<feature type="chain" id="PRO_5012052248" evidence="2">
    <location>
        <begin position="34"/>
        <end position="348"/>
    </location>
</feature>
<dbReference type="Proteomes" id="UP000190888">
    <property type="component" value="Unassembled WGS sequence"/>
</dbReference>
<reference evidence="4 5" key="1">
    <citation type="submission" date="2017-02" db="EMBL/GenBank/DDBJ databases">
        <authorList>
            <person name="Peterson S.W."/>
        </authorList>
    </citation>
    <scope>NUCLEOTIDE SEQUENCE [LARGE SCALE GENOMIC DNA]</scope>
    <source>
        <strain evidence="4 5">DSM 22335</strain>
    </source>
</reference>
<evidence type="ECO:0000313" key="5">
    <source>
        <dbReference type="Proteomes" id="UP000190888"/>
    </source>
</evidence>
<dbReference type="Pfam" id="PF01464">
    <property type="entry name" value="SLT"/>
    <property type="match status" value="1"/>
</dbReference>
<dbReference type="SUPFAM" id="SSF53955">
    <property type="entry name" value="Lysozyme-like"/>
    <property type="match status" value="1"/>
</dbReference>
<keyword evidence="5" id="KW-1185">Reference proteome</keyword>
<protein>
    <submittedName>
        <fullName evidence="4">Membrane-bound lytic murein transglycosylase D</fullName>
    </submittedName>
</protein>
<dbReference type="RefSeq" id="WP_078829610.1">
    <property type="nucleotide sequence ID" value="NZ_FUWH01000001.1"/>
</dbReference>
<dbReference type="STRING" id="413434.SAMN04488132_101265"/>
<comment type="similarity">
    <text evidence="1">Belongs to the transglycosylase Slt family.</text>
</comment>
<feature type="domain" description="Transglycosylase SLT" evidence="3">
    <location>
        <begin position="115"/>
        <end position="215"/>
    </location>
</feature>
<gene>
    <name evidence="4" type="ORF">SAMN04488132_101265</name>
</gene>
<evidence type="ECO:0000259" key="3">
    <source>
        <dbReference type="Pfam" id="PF01464"/>
    </source>
</evidence>
<dbReference type="AlphaFoldDB" id="A0A1T4JWZ9"/>
<evidence type="ECO:0000313" key="4">
    <source>
        <dbReference type="EMBL" id="SJZ34555.1"/>
    </source>
</evidence>
<evidence type="ECO:0000256" key="2">
    <source>
        <dbReference type="SAM" id="SignalP"/>
    </source>
</evidence>
<dbReference type="EMBL" id="FUWH01000001">
    <property type="protein sequence ID" value="SJZ34555.1"/>
    <property type="molecule type" value="Genomic_DNA"/>
</dbReference>
<organism evidence="4 5">
    <name type="scientific">Sediminibacterium ginsengisoli</name>
    <dbReference type="NCBI Taxonomy" id="413434"/>
    <lineage>
        <taxon>Bacteria</taxon>
        <taxon>Pseudomonadati</taxon>
        <taxon>Bacteroidota</taxon>
        <taxon>Chitinophagia</taxon>
        <taxon>Chitinophagales</taxon>
        <taxon>Chitinophagaceae</taxon>
        <taxon>Sediminibacterium</taxon>
    </lineage>
</organism>
<dbReference type="OrthoDB" id="9815002at2"/>
<dbReference type="CDD" id="cd16894">
    <property type="entry name" value="MltD-like"/>
    <property type="match status" value="1"/>
</dbReference>
<dbReference type="InterPro" id="IPR008258">
    <property type="entry name" value="Transglycosylase_SLT_dom_1"/>
</dbReference>
<accession>A0A1T4JWZ9</accession>
<dbReference type="PANTHER" id="PTHR37423">
    <property type="entry name" value="SOLUBLE LYTIC MUREIN TRANSGLYCOSYLASE-RELATED"/>
    <property type="match status" value="1"/>
</dbReference>
<keyword evidence="2" id="KW-0732">Signal</keyword>
<evidence type="ECO:0000256" key="1">
    <source>
        <dbReference type="ARBA" id="ARBA00007734"/>
    </source>
</evidence>
<dbReference type="InterPro" id="IPR023346">
    <property type="entry name" value="Lysozyme-like_dom_sf"/>
</dbReference>
<dbReference type="PANTHER" id="PTHR37423:SF2">
    <property type="entry name" value="MEMBRANE-BOUND LYTIC MUREIN TRANSGLYCOSYLASE C"/>
    <property type="match status" value="1"/>
</dbReference>
<sequence length="348" mass="38927">MQWFGINFQHNISAARATLVSFAFLAGSMAAMSFTNDPAGVAVSDSTLPEKGFKSLFTNNKFDATKPYSTQLNPRAVSFVQEYIRKQGKELERMKTWGRPYFDLYDNILAVYGLPREMKYLSVIESHLSSGLVSWAGAVGPWQLMDYEARRFGLRVGGIGDERMDYYKSTHVAARLMKELYTEFGDWLLVVAAYNGGSGRVRQAIRKAGSRDFWDLQYYLPEETRNHVKKFIGTHYIFEGSGGATTMTAAEIEVHKANLALLEAQPSEADAANTSALEIGGRYNSLVVANHLLIDISQFNKWNPGFDKLLAAGKKYTLRLPKDKIAVFEAKKEQLLIESVRALLQSGS</sequence>
<feature type="signal peptide" evidence="2">
    <location>
        <begin position="1"/>
        <end position="33"/>
    </location>
</feature>
<dbReference type="Gene3D" id="1.10.530.10">
    <property type="match status" value="1"/>
</dbReference>